<reference evidence="1 2" key="1">
    <citation type="submission" date="2021-03" db="EMBL/GenBank/DDBJ databases">
        <title>Genomic Encyclopedia of Type Strains, Phase IV (KMG-IV): sequencing the most valuable type-strain genomes for metagenomic binning, comparative biology and taxonomic classification.</title>
        <authorList>
            <person name="Goeker M."/>
        </authorList>
    </citation>
    <scope>NUCLEOTIDE SEQUENCE [LARGE SCALE GENOMIC DNA]</scope>
    <source>
        <strain evidence="1 2">DSM 27512</strain>
    </source>
</reference>
<evidence type="ECO:0000313" key="1">
    <source>
        <dbReference type="EMBL" id="MBP2026956.1"/>
    </source>
</evidence>
<dbReference type="Pfam" id="PF09986">
    <property type="entry name" value="DUF2225"/>
    <property type="match status" value="1"/>
</dbReference>
<dbReference type="EMBL" id="JAGGLI010000005">
    <property type="protein sequence ID" value="MBP2026956.1"/>
    <property type="molecule type" value="Genomic_DNA"/>
</dbReference>
<dbReference type="Proteomes" id="UP001314903">
    <property type="component" value="Unassembled WGS sequence"/>
</dbReference>
<proteinExistence type="predicted"/>
<keyword evidence="2" id="KW-1185">Reference proteome</keyword>
<comment type="caution">
    <text evidence="1">The sequence shown here is derived from an EMBL/GenBank/DDBJ whole genome shotgun (WGS) entry which is preliminary data.</text>
</comment>
<dbReference type="RefSeq" id="WP_209659487.1">
    <property type="nucleotide sequence ID" value="NZ_JAGGLI010000005.1"/>
</dbReference>
<protein>
    <submittedName>
        <fullName evidence="1">Uncharacterized protein (DUF2225 family)</fullName>
    </submittedName>
</protein>
<sequence>MNLLYDKKVSCPNCKIDFTTKKPFSTRLKVDKIESDNHKIYKNINPYIYEINVCPQCGMAFGEKANTKLNEDKIRKILDYFMNINDFNKYTSERSMEDGIRVFKLALHIASQISEPKYVIAGLALKVAWLYRELEEAAMERKFLEISYQNYKFTYSNEDFESVGYQKYFIIYTIADLSRRLDYFEDARRWYGDLFALRSAVPRQMMIKATDMWGDYKEEHNKRELQNQPIGA</sequence>
<organism evidence="1 2">
    <name type="scientific">Acetoanaerobium pronyense</name>
    <dbReference type="NCBI Taxonomy" id="1482736"/>
    <lineage>
        <taxon>Bacteria</taxon>
        <taxon>Bacillati</taxon>
        <taxon>Bacillota</taxon>
        <taxon>Clostridia</taxon>
        <taxon>Peptostreptococcales</taxon>
        <taxon>Filifactoraceae</taxon>
        <taxon>Acetoanaerobium</taxon>
    </lineage>
</organism>
<name>A0ABS4KIJ6_9FIRM</name>
<dbReference type="InterPro" id="IPR018708">
    <property type="entry name" value="DUF2225"/>
</dbReference>
<accession>A0ABS4KIJ6</accession>
<evidence type="ECO:0000313" key="2">
    <source>
        <dbReference type="Proteomes" id="UP001314903"/>
    </source>
</evidence>
<gene>
    <name evidence="1" type="ORF">J2Z35_000748</name>
</gene>